<dbReference type="Proteomes" id="UP000239899">
    <property type="component" value="Unassembled WGS sequence"/>
</dbReference>
<dbReference type="InterPro" id="IPR050767">
    <property type="entry name" value="Sel1_AlgK"/>
</dbReference>
<dbReference type="OrthoDB" id="27934at2759"/>
<organism evidence="4 5">
    <name type="scientific">Chlorella sorokiniana</name>
    <name type="common">Freshwater green alga</name>
    <dbReference type="NCBI Taxonomy" id="3076"/>
    <lineage>
        <taxon>Eukaryota</taxon>
        <taxon>Viridiplantae</taxon>
        <taxon>Chlorophyta</taxon>
        <taxon>core chlorophytes</taxon>
        <taxon>Trebouxiophyceae</taxon>
        <taxon>Chlorellales</taxon>
        <taxon>Chlorellaceae</taxon>
        <taxon>Chlorella clade</taxon>
        <taxon>Chlorella</taxon>
    </lineage>
</organism>
<feature type="compositionally biased region" description="Low complexity" evidence="2">
    <location>
        <begin position="211"/>
        <end position="220"/>
    </location>
</feature>
<proteinExistence type="inferred from homology"/>
<evidence type="ECO:0000313" key="5">
    <source>
        <dbReference type="Proteomes" id="UP000239899"/>
    </source>
</evidence>
<dbReference type="SMART" id="SM00671">
    <property type="entry name" value="SEL1"/>
    <property type="match status" value="9"/>
</dbReference>
<sequence>MARRTALLAALLAVLLLAASRSTAEHVVQAELDAGANQLGMQQEAAAEAPPAAGQAVAQQAHQPAAPAQHEQPAEPQQHHHLHHQHLDAPPRQATSREGASPQQLEQAQHQQQQQQHDAPRHDPAEAARLEAQAAAARAAAEEAATEARRQRKLEAERQLELAEDLVGFAVDERRVDVARGVAMLQDMVARLDALIEEAHRERAQRRRQSALPAPTATAAPAMDGHAVAAAEAAATQPSGQHGSTAADSQLQQQSEGQQAVESAQQAQAASGDEQSQQQQQVEGQQVEGTQQAEAPSAQQPAAEAALESAVPASDKQQEQQKQEQEEEPADPQLDTAAHPELAPLADAAFTLAALASSGLAAPFGLPRNDTLAVECLRRAALAGGVDAQLALADRYLTGRGVPLQPDEGLRYAKAATPALMPELEESGAAQGEAGGQLRRKWMDGGYAPSGGEWEDPDTLHFEQDLAARGDPEAHRQLGYRMLTGNGLPRDLAGAHREFNIAARGGDPYAMFNLGYMAIKGLHVQQNFTKAREHFQDAAARDLPSALNGLGVLHFHGQGTPVNFTAARLYFEQAADRDHDAAYNLGTVYQGGYGVAPNVTHALRLFHNATNLGSWRAPHQIMLVLADGLYGASKDTHGAMRAFWRFMAMTGGWKRNGQDAAERAAEGEYLGAAVRYALLAEQGAASAELNLAWLMHRGLAYSGADQHRLALALWERAALRGQTEGRLMAAHVLLDGHKYGLEGGANPSRAAELFRQAAAAGSTEGLFMLGRLRELGQGLPQDTSEALRLYRAAIARTPQEAYAMAPFLALHWLRLRLLLRPLLRVLGPAGRMLAAGGHMPLAEQPPPAAAAAAVAAGGAAQQPGHRSPSLPAQWDTLLLLALIGVLTWVLWRKRQLGQQPAAAAAAGEAAVASAAQPAGADAHLPESASPAASLLGQAADTPATPPQESPERPVRPAAAAAAAAAAERRHASMASDDAVVTAAVRLRTGAAAAKPEQPGAEPAGGDQPGSSRL</sequence>
<dbReference type="Gene3D" id="1.25.40.10">
    <property type="entry name" value="Tetratricopeptide repeat domain"/>
    <property type="match status" value="3"/>
</dbReference>
<dbReference type="PANTHER" id="PTHR11102">
    <property type="entry name" value="SEL-1-LIKE PROTEIN"/>
    <property type="match status" value="1"/>
</dbReference>
<protein>
    <submittedName>
        <fullName evidence="4">Hrd3 like</fullName>
    </submittedName>
</protein>
<feature type="compositionally biased region" description="Polar residues" evidence="2">
    <location>
        <begin position="236"/>
        <end position="251"/>
    </location>
</feature>
<evidence type="ECO:0000313" key="4">
    <source>
        <dbReference type="EMBL" id="PRW60182.1"/>
    </source>
</evidence>
<feature type="region of interest" description="Disordered" evidence="2">
    <location>
        <begin position="41"/>
        <end position="150"/>
    </location>
</feature>
<accession>A0A2P6U1J4</accession>
<dbReference type="SUPFAM" id="SSF81901">
    <property type="entry name" value="HCP-like"/>
    <property type="match status" value="3"/>
</dbReference>
<feature type="region of interest" description="Disordered" evidence="2">
    <location>
        <begin position="201"/>
        <end position="220"/>
    </location>
</feature>
<feature type="signal peptide" evidence="3">
    <location>
        <begin position="1"/>
        <end position="24"/>
    </location>
</feature>
<dbReference type="InterPro" id="IPR006597">
    <property type="entry name" value="Sel1-like"/>
</dbReference>
<dbReference type="AlphaFoldDB" id="A0A2P6U1J4"/>
<evidence type="ECO:0000256" key="1">
    <source>
        <dbReference type="ARBA" id="ARBA00038101"/>
    </source>
</evidence>
<feature type="compositionally biased region" description="Basic and acidic residues" evidence="2">
    <location>
        <begin position="118"/>
        <end position="129"/>
    </location>
</feature>
<dbReference type="InterPro" id="IPR011990">
    <property type="entry name" value="TPR-like_helical_dom_sf"/>
</dbReference>
<dbReference type="Pfam" id="PF08238">
    <property type="entry name" value="Sel1"/>
    <property type="match status" value="9"/>
</dbReference>
<feature type="compositionally biased region" description="Low complexity" evidence="2">
    <location>
        <begin position="130"/>
        <end position="143"/>
    </location>
</feature>
<gene>
    <name evidence="4" type="ORF">C2E21_1610</name>
</gene>
<evidence type="ECO:0000256" key="2">
    <source>
        <dbReference type="SAM" id="MobiDB-lite"/>
    </source>
</evidence>
<feature type="region of interest" description="Disordered" evidence="2">
    <location>
        <begin position="989"/>
        <end position="1013"/>
    </location>
</feature>
<keyword evidence="3" id="KW-0732">Signal</keyword>
<dbReference type="EMBL" id="LHPG02000003">
    <property type="protein sequence ID" value="PRW60182.1"/>
    <property type="molecule type" value="Genomic_DNA"/>
</dbReference>
<comment type="similarity">
    <text evidence="1">Belongs to the sel-1 family.</text>
</comment>
<feature type="compositionally biased region" description="Low complexity" evidence="2">
    <location>
        <begin position="42"/>
        <end position="76"/>
    </location>
</feature>
<reference evidence="4 5" key="1">
    <citation type="journal article" date="2018" name="Plant J.">
        <title>Genome sequences of Chlorella sorokiniana UTEX 1602 and Micractinium conductrix SAG 241.80: implications to maltose excretion by a green alga.</title>
        <authorList>
            <person name="Arriola M.B."/>
            <person name="Velmurugan N."/>
            <person name="Zhang Y."/>
            <person name="Plunkett M.H."/>
            <person name="Hondzo H."/>
            <person name="Barney B.M."/>
        </authorList>
    </citation>
    <scope>NUCLEOTIDE SEQUENCE [LARGE SCALE GENOMIC DNA]</scope>
    <source>
        <strain evidence="5">UTEX 1602</strain>
    </source>
</reference>
<feature type="chain" id="PRO_5015195646" evidence="3">
    <location>
        <begin position="25"/>
        <end position="1013"/>
    </location>
</feature>
<keyword evidence="5" id="KW-1185">Reference proteome</keyword>
<feature type="compositionally biased region" description="Low complexity" evidence="2">
    <location>
        <begin position="103"/>
        <end position="116"/>
    </location>
</feature>
<dbReference type="PANTHER" id="PTHR11102:SF147">
    <property type="entry name" value="SEL1L ADAPTOR SUBUNIT OF ERAD E3 UBIQUITIN LIGASE"/>
    <property type="match status" value="1"/>
</dbReference>
<feature type="compositionally biased region" description="Low complexity" evidence="2">
    <location>
        <begin position="252"/>
        <end position="314"/>
    </location>
</feature>
<evidence type="ECO:0000256" key="3">
    <source>
        <dbReference type="SAM" id="SignalP"/>
    </source>
</evidence>
<feature type="compositionally biased region" description="Polar residues" evidence="2">
    <location>
        <begin position="93"/>
        <end position="102"/>
    </location>
</feature>
<comment type="caution">
    <text evidence="4">The sequence shown here is derived from an EMBL/GenBank/DDBJ whole genome shotgun (WGS) entry which is preliminary data.</text>
</comment>
<name>A0A2P6U1J4_CHLSO</name>
<feature type="region of interest" description="Disordered" evidence="2">
    <location>
        <begin position="937"/>
        <end position="976"/>
    </location>
</feature>
<feature type="region of interest" description="Disordered" evidence="2">
    <location>
        <begin position="228"/>
        <end position="333"/>
    </location>
</feature>
<dbReference type="STRING" id="3076.A0A2P6U1J4"/>